<dbReference type="Proteomes" id="UP001630127">
    <property type="component" value="Unassembled WGS sequence"/>
</dbReference>
<dbReference type="GO" id="GO:0008270">
    <property type="term" value="F:zinc ion binding"/>
    <property type="evidence" value="ECO:0007669"/>
    <property type="project" value="UniProtKB-KW"/>
</dbReference>
<evidence type="ECO:0000313" key="5">
    <source>
        <dbReference type="EMBL" id="KAL3508012.1"/>
    </source>
</evidence>
<organism evidence="5 6">
    <name type="scientific">Cinchona calisaya</name>
    <dbReference type="NCBI Taxonomy" id="153742"/>
    <lineage>
        <taxon>Eukaryota</taxon>
        <taxon>Viridiplantae</taxon>
        <taxon>Streptophyta</taxon>
        <taxon>Embryophyta</taxon>
        <taxon>Tracheophyta</taxon>
        <taxon>Spermatophyta</taxon>
        <taxon>Magnoliopsida</taxon>
        <taxon>eudicotyledons</taxon>
        <taxon>Gunneridae</taxon>
        <taxon>Pentapetalae</taxon>
        <taxon>asterids</taxon>
        <taxon>lamiids</taxon>
        <taxon>Gentianales</taxon>
        <taxon>Rubiaceae</taxon>
        <taxon>Cinchonoideae</taxon>
        <taxon>Cinchoneae</taxon>
        <taxon>Cinchona</taxon>
    </lineage>
</organism>
<comment type="caution">
    <text evidence="5">The sequence shown here is derived from an EMBL/GenBank/DDBJ whole genome shotgun (WGS) entry which is preliminary data.</text>
</comment>
<feature type="compositionally biased region" description="Basic and acidic residues" evidence="3">
    <location>
        <begin position="721"/>
        <end position="754"/>
    </location>
</feature>
<dbReference type="AlphaFoldDB" id="A0ABD2YNZ3"/>
<evidence type="ECO:0000256" key="2">
    <source>
        <dbReference type="SAM" id="Coils"/>
    </source>
</evidence>
<dbReference type="SUPFAM" id="SSF57850">
    <property type="entry name" value="RING/U-box"/>
    <property type="match status" value="1"/>
</dbReference>
<dbReference type="Gene3D" id="3.30.40.10">
    <property type="entry name" value="Zinc/RING finger domain, C3HC4 (zinc finger)"/>
    <property type="match status" value="1"/>
</dbReference>
<evidence type="ECO:0000256" key="1">
    <source>
        <dbReference type="PROSITE-ProRule" id="PRU00175"/>
    </source>
</evidence>
<evidence type="ECO:0000259" key="4">
    <source>
        <dbReference type="PROSITE" id="PS50089"/>
    </source>
</evidence>
<feature type="region of interest" description="Disordered" evidence="3">
    <location>
        <begin position="711"/>
        <end position="754"/>
    </location>
</feature>
<accession>A0ABD2YNZ3</accession>
<keyword evidence="1" id="KW-0863">Zinc-finger</keyword>
<keyword evidence="2" id="KW-0175">Coiled coil</keyword>
<feature type="region of interest" description="Disordered" evidence="3">
    <location>
        <begin position="1"/>
        <end position="49"/>
    </location>
</feature>
<evidence type="ECO:0000256" key="3">
    <source>
        <dbReference type="SAM" id="MobiDB-lite"/>
    </source>
</evidence>
<dbReference type="PANTHER" id="PTHR46405:SF2">
    <property type="entry name" value="OS05G0141500 PROTEIN"/>
    <property type="match status" value="1"/>
</dbReference>
<dbReference type="InterPro" id="IPR001841">
    <property type="entry name" value="Znf_RING"/>
</dbReference>
<reference evidence="5 6" key="1">
    <citation type="submission" date="2024-11" db="EMBL/GenBank/DDBJ databases">
        <title>A near-complete genome assembly of Cinchona calisaya.</title>
        <authorList>
            <person name="Lian D.C."/>
            <person name="Zhao X.W."/>
            <person name="Wei L."/>
        </authorList>
    </citation>
    <scope>NUCLEOTIDE SEQUENCE [LARGE SCALE GENOMIC DNA]</scope>
    <source>
        <tissue evidence="5">Nenye</tissue>
    </source>
</reference>
<dbReference type="InterPro" id="IPR013083">
    <property type="entry name" value="Znf_RING/FYVE/PHD"/>
</dbReference>
<keyword evidence="6" id="KW-1185">Reference proteome</keyword>
<name>A0ABD2YNZ3_9GENT</name>
<dbReference type="EMBL" id="JBJUIK010000013">
    <property type="protein sequence ID" value="KAL3508012.1"/>
    <property type="molecule type" value="Genomic_DNA"/>
</dbReference>
<gene>
    <name evidence="5" type="ORF">ACH5RR_033394</name>
</gene>
<dbReference type="Pfam" id="PF20235">
    <property type="entry name" value="PIR2-like_helical"/>
    <property type="match status" value="1"/>
</dbReference>
<sequence length="881" mass="96758">MASMVPKARGSTTSQSSPEMIVQEKGSRNKRKFRADTPLAADPNKIVPEPHDECTTYEFTAEKFDVVQGHAPSDGCETCGAKHDQLEGLKLDLGLSCAVGPSEVGSSNPGEEVESFEAFRDAKWNDLTESELQEVVLSNLDSNLKTAIKKLVDNGYSEEVAIDAVLKSGQCFGIKETVSNIVDSTSVFLQGRQCSDTLRHYNFENFQALVRHMLAEAVCYVQELKPNYSNGDAMWYLLISDMNISNVCVMEADNPNSMVSDGAPEGSSSASLSLSSKTEATNMTSNPFGHTFQSETPIVADVSNLQSKVSLAANELSPGKECPSSASASVEKTFSLAGEPHLPISEEKFVGSRKVSGITKRDYILRQKSLHLEKNSRTSGSKGGSRTGKLSGFGGLILDKKLKPIADSTVANNRNTFKAGKAIGVEMPQDDANNNLSANAGFPSVPAFNVEPDNSISISSASNVESSLPIANTSAALIGADTELSLSLPAKSSCPPVPVKCDAEASNSSNTVVPSDKSLTHSVPEDKKDEMILKLVPRVRELQNQLQEWTEWANQKVMQAARRLSKDKAELKALRQEKEEVERLKREKQNLEENTMKKLSEMENAMSKASGQVERANATLRRLEVENAALRQQMEVAKSRAAETAASCEEVATREKANMLKFQALEKQKAMCHEELAAEKHKNMQLKQKVEQAQELLDQLESRWKQEAKKKEDLLAQTSSQKKEREQIEASVKSKEDSMKSKAENNLHKHKDDIQKLEKELSKLRLKVDSSKIAALKRGIDGSYASRLTDSTYTPNPRESHVSYISKVVTNIDDDSGIGAVSRERECVMCLSEEMSVVFLPCAHQVVCTTCNELHEKQGMEDCPSCRSPIQQRICVRYARA</sequence>
<dbReference type="CDD" id="cd23128">
    <property type="entry name" value="RING-HC_MIP1-like"/>
    <property type="match status" value="1"/>
</dbReference>
<keyword evidence="1" id="KW-0862">Zinc</keyword>
<dbReference type="InterPro" id="IPR046934">
    <property type="entry name" value="PIR2-like"/>
</dbReference>
<dbReference type="PROSITE" id="PS50089">
    <property type="entry name" value="ZF_RING_2"/>
    <property type="match status" value="1"/>
</dbReference>
<keyword evidence="1" id="KW-0479">Metal-binding</keyword>
<proteinExistence type="predicted"/>
<feature type="coiled-coil region" evidence="2">
    <location>
        <begin position="554"/>
        <end position="640"/>
    </location>
</feature>
<protein>
    <recommendedName>
        <fullName evidence="4">RING-type domain-containing protein</fullName>
    </recommendedName>
</protein>
<dbReference type="PANTHER" id="PTHR46405">
    <property type="entry name" value="OS05G0141500 PROTEIN"/>
    <property type="match status" value="1"/>
</dbReference>
<dbReference type="Pfam" id="PF13920">
    <property type="entry name" value="zf-C3HC4_3"/>
    <property type="match status" value="1"/>
</dbReference>
<feature type="region of interest" description="Disordered" evidence="3">
    <location>
        <begin position="505"/>
        <end position="524"/>
    </location>
</feature>
<dbReference type="InterPro" id="IPR046527">
    <property type="entry name" value="PIR2-like_helical"/>
</dbReference>
<feature type="domain" description="RING-type" evidence="4">
    <location>
        <begin position="827"/>
        <end position="867"/>
    </location>
</feature>
<evidence type="ECO:0000313" key="6">
    <source>
        <dbReference type="Proteomes" id="UP001630127"/>
    </source>
</evidence>